<gene>
    <name evidence="1" type="ORF">DKM44_02320</name>
</gene>
<evidence type="ECO:0000313" key="1">
    <source>
        <dbReference type="EMBL" id="AWN22213.1"/>
    </source>
</evidence>
<dbReference type="EMBL" id="CP029494">
    <property type="protein sequence ID" value="AWN22213.1"/>
    <property type="molecule type" value="Genomic_DNA"/>
</dbReference>
<evidence type="ECO:0000313" key="2">
    <source>
        <dbReference type="Proteomes" id="UP000245368"/>
    </source>
</evidence>
<dbReference type="AlphaFoldDB" id="A0A2Z3JAS2"/>
<dbReference type="KEGG" id="dez:DKM44_02320"/>
<name>A0A2Z3JAS2_9DEIO</name>
<keyword evidence="2" id="KW-1185">Reference proteome</keyword>
<accession>A0A2Z3JAS2</accession>
<organism evidence="1 2">
    <name type="scientific">Deinococcus irradiatisoli</name>
    <dbReference type="NCBI Taxonomy" id="2202254"/>
    <lineage>
        <taxon>Bacteria</taxon>
        <taxon>Thermotogati</taxon>
        <taxon>Deinococcota</taxon>
        <taxon>Deinococci</taxon>
        <taxon>Deinococcales</taxon>
        <taxon>Deinococcaceae</taxon>
        <taxon>Deinococcus</taxon>
    </lineage>
</organism>
<proteinExistence type="predicted"/>
<reference evidence="1 2" key="1">
    <citation type="submission" date="2018-05" db="EMBL/GenBank/DDBJ databases">
        <title>Complete Genome Sequence of Deinococcus sp. strain 17bor-2.</title>
        <authorList>
            <person name="Srinivasan S."/>
        </authorList>
    </citation>
    <scope>NUCLEOTIDE SEQUENCE [LARGE SCALE GENOMIC DNA]</scope>
    <source>
        <strain evidence="1 2">17bor-2</strain>
    </source>
</reference>
<dbReference type="Proteomes" id="UP000245368">
    <property type="component" value="Chromosome"/>
</dbReference>
<protein>
    <submittedName>
        <fullName evidence="1">Uncharacterized protein</fullName>
    </submittedName>
</protein>
<sequence length="312" mass="32690">MGKYGAIAIALQTAVGTAADAPTNTLRTTAFGNPMPEYTYTNDEIADGTIFESGEQLQGVAASQRQITAQATLADLPVLLTAMLGTPGTASGSPLQATLTPRLNDYAALAPGQPLTVWQPHPVRNSLFTDVQISSIVITISSRATATVQVTFNTTRVSMLGSVPVLPAIATAELAKFMNFFVKYATNPVLPTEATITITQPMEAEDAAQGLDSANNLYAVGWSRSGPLSAMVNIRLGAATIPDTMRAAYEAGSDAVLEAGFKVGTKELSVKFPHSRVSTFVPDGGLGRIVVPIDIKATYNAGAPSFEWKLPG</sequence>